<proteinExistence type="inferred from homology"/>
<dbReference type="InterPro" id="IPR043502">
    <property type="entry name" value="DNA/RNA_pol_sf"/>
</dbReference>
<dbReference type="Gene3D" id="3.30.1490.100">
    <property type="entry name" value="DNA polymerase, Y-family, little finger domain"/>
    <property type="match status" value="1"/>
</dbReference>
<keyword evidence="3" id="KW-0548">Nucleotidyltransferase</keyword>
<evidence type="ECO:0000313" key="3">
    <source>
        <dbReference type="EMBL" id="MCI0182379.1"/>
    </source>
</evidence>
<dbReference type="Gene3D" id="1.10.150.20">
    <property type="entry name" value="5' to 3' exonuclease, C-terminal subdomain"/>
    <property type="match status" value="1"/>
</dbReference>
<name>A0A9X2AB70_9BACL</name>
<comment type="caution">
    <text evidence="3">The sequence shown here is derived from an EMBL/GenBank/DDBJ whole genome shotgun (WGS) entry which is preliminary data.</text>
</comment>
<dbReference type="RefSeq" id="WP_241711978.1">
    <property type="nucleotide sequence ID" value="NZ_JALBUF010000001.1"/>
</dbReference>
<protein>
    <submittedName>
        <fullName evidence="3">DNA polymerase IV 1</fullName>
        <ecNumber evidence="3">2.7.7.7</ecNumber>
    </submittedName>
</protein>
<dbReference type="EMBL" id="JALBUF010000001">
    <property type="protein sequence ID" value="MCI0182379.1"/>
    <property type="molecule type" value="Genomic_DNA"/>
</dbReference>
<dbReference type="GO" id="GO:0009432">
    <property type="term" value="P:SOS response"/>
    <property type="evidence" value="ECO:0007669"/>
    <property type="project" value="TreeGrafter"/>
</dbReference>
<evidence type="ECO:0000313" key="4">
    <source>
        <dbReference type="Proteomes" id="UP001139263"/>
    </source>
</evidence>
<keyword evidence="3" id="KW-0808">Transferase</keyword>
<evidence type="ECO:0000259" key="2">
    <source>
        <dbReference type="PROSITE" id="PS50173"/>
    </source>
</evidence>
<dbReference type="PANTHER" id="PTHR11076">
    <property type="entry name" value="DNA REPAIR POLYMERASE UMUC / TRANSFERASE FAMILY MEMBER"/>
    <property type="match status" value="1"/>
</dbReference>
<organism evidence="3 4">
    <name type="scientific">Sulfoacidibacillus ferrooxidans</name>
    <dbReference type="NCBI Taxonomy" id="2005001"/>
    <lineage>
        <taxon>Bacteria</taxon>
        <taxon>Bacillati</taxon>
        <taxon>Bacillota</taxon>
        <taxon>Bacilli</taxon>
        <taxon>Bacillales</taxon>
        <taxon>Alicyclobacillaceae</taxon>
        <taxon>Sulfoacidibacillus</taxon>
    </lineage>
</organism>
<keyword evidence="4" id="KW-1185">Reference proteome</keyword>
<accession>A0A9X2AB70</accession>
<dbReference type="PANTHER" id="PTHR11076:SF35">
    <property type="entry name" value="DNA REPAIR PROTEIN HOMOLOG YOBH"/>
    <property type="match status" value="1"/>
</dbReference>
<dbReference type="Pfam" id="PF00817">
    <property type="entry name" value="IMS"/>
    <property type="match status" value="1"/>
</dbReference>
<dbReference type="GO" id="GO:0042276">
    <property type="term" value="P:error-prone translesion synthesis"/>
    <property type="evidence" value="ECO:0007669"/>
    <property type="project" value="TreeGrafter"/>
</dbReference>
<sequence>MIQMIYGLVDMQSFYASCEVATRGEFARGRSQYDDATDPSLVVAGDPEHRRGIILAATPAAKAKGITTAMTLGESLRLDRQLIVVKPRMELYLEVSVRIQQTIQQHFPLHEQFSVDEAFFAFPYPTGMFYDPIMVSKALKDDIWDQFRIRCRIGLGPNKWIAKMANKAAKKAANGIVWWKEEQVQQELEKIPVSEMWGVKKRGEVLQRAFGCQTIGDVAAISRGQLKQRFGNVWGEILFRWSHGIDRSPIDPSSYMAPNKGYSHRTTLSRDYAERSEIGIVLLELLDEVCERVRHSGQKGRRISVGVTYAGFVGGFYKAKTLGEYVDDAKLLYPVCLALFDRFWTGGSVRAVAVGLDDLIERTEMIQLSLFEDAIKNSRLNTVVDDLHTRFGELSVYRASSLLPAGQKKVRSSKIGGHTAR</sequence>
<dbReference type="InterPro" id="IPR036775">
    <property type="entry name" value="DNA_pol_Y-fam_lit_finger_sf"/>
</dbReference>
<dbReference type="Pfam" id="PF11799">
    <property type="entry name" value="IMS_C"/>
    <property type="match status" value="1"/>
</dbReference>
<comment type="similarity">
    <text evidence="1">Belongs to the DNA polymerase type-Y family.</text>
</comment>
<dbReference type="Proteomes" id="UP001139263">
    <property type="component" value="Unassembled WGS sequence"/>
</dbReference>
<reference evidence="3" key="1">
    <citation type="submission" date="2022-03" db="EMBL/GenBank/DDBJ databases">
        <title>Draft Genome Sequence of Firmicute Strain S0AB, a Heterotrophic Iron/Sulfur-Oxidizing Extreme Acidophile.</title>
        <authorList>
            <person name="Vergara E."/>
            <person name="Pakostova E."/>
            <person name="Johnson D.B."/>
            <person name="Holmes D.S."/>
        </authorList>
    </citation>
    <scope>NUCLEOTIDE SEQUENCE</scope>
    <source>
        <strain evidence="3">S0AB</strain>
    </source>
</reference>
<dbReference type="GO" id="GO:0005829">
    <property type="term" value="C:cytosol"/>
    <property type="evidence" value="ECO:0007669"/>
    <property type="project" value="TreeGrafter"/>
</dbReference>
<dbReference type="AlphaFoldDB" id="A0A9X2AB70"/>
<feature type="domain" description="UmuC" evidence="2">
    <location>
        <begin position="6"/>
        <end position="200"/>
    </location>
</feature>
<dbReference type="SUPFAM" id="SSF100879">
    <property type="entry name" value="Lesion bypass DNA polymerase (Y-family), little finger domain"/>
    <property type="match status" value="1"/>
</dbReference>
<evidence type="ECO:0000256" key="1">
    <source>
        <dbReference type="ARBA" id="ARBA00010945"/>
    </source>
</evidence>
<dbReference type="InterPro" id="IPR017961">
    <property type="entry name" value="DNA_pol_Y-fam_little_finger"/>
</dbReference>
<dbReference type="InterPro" id="IPR050116">
    <property type="entry name" value="DNA_polymerase-Y"/>
</dbReference>
<dbReference type="EC" id="2.7.7.7" evidence="3"/>
<dbReference type="Gene3D" id="3.30.70.270">
    <property type="match status" value="1"/>
</dbReference>
<gene>
    <name evidence="3" type="primary">dinB1</name>
    <name evidence="3" type="ORF">MM817_00638</name>
</gene>
<dbReference type="Gene3D" id="3.40.1170.60">
    <property type="match status" value="1"/>
</dbReference>
<dbReference type="InterPro" id="IPR043128">
    <property type="entry name" value="Rev_trsase/Diguanyl_cyclase"/>
</dbReference>
<dbReference type="GO" id="GO:0003887">
    <property type="term" value="F:DNA-directed DNA polymerase activity"/>
    <property type="evidence" value="ECO:0007669"/>
    <property type="project" value="UniProtKB-EC"/>
</dbReference>
<dbReference type="PROSITE" id="PS50173">
    <property type="entry name" value="UMUC"/>
    <property type="match status" value="1"/>
</dbReference>
<dbReference type="SUPFAM" id="SSF56672">
    <property type="entry name" value="DNA/RNA polymerases"/>
    <property type="match status" value="1"/>
</dbReference>
<dbReference type="GO" id="GO:0003684">
    <property type="term" value="F:damaged DNA binding"/>
    <property type="evidence" value="ECO:0007669"/>
    <property type="project" value="InterPro"/>
</dbReference>
<dbReference type="GO" id="GO:0006281">
    <property type="term" value="P:DNA repair"/>
    <property type="evidence" value="ECO:0007669"/>
    <property type="project" value="InterPro"/>
</dbReference>
<dbReference type="InterPro" id="IPR001126">
    <property type="entry name" value="UmuC"/>
</dbReference>